<dbReference type="AlphaFoldDB" id="A0A160T5X2"/>
<dbReference type="Proteomes" id="UP000215027">
    <property type="component" value="Chromosome II"/>
</dbReference>
<dbReference type="RefSeq" id="WP_095045073.1">
    <property type="nucleotide sequence ID" value="NZ_LN890656.1"/>
</dbReference>
<protein>
    <recommendedName>
        <fullName evidence="3">Phage protein</fullName>
    </recommendedName>
</protein>
<accession>A0A160T5X2</accession>
<evidence type="ECO:0000313" key="1">
    <source>
        <dbReference type="EMBL" id="CUS05696.1"/>
    </source>
</evidence>
<evidence type="ECO:0008006" key="3">
    <source>
        <dbReference type="Google" id="ProtNLM"/>
    </source>
</evidence>
<name>A0A160T5X2_9CHLR</name>
<dbReference type="EMBL" id="LN890656">
    <property type="protein sequence ID" value="CUS05696.1"/>
    <property type="molecule type" value="Genomic_DNA"/>
</dbReference>
<gene>
    <name evidence="1" type="ORF">CFX0092_B0162</name>
</gene>
<reference evidence="1" key="1">
    <citation type="submission" date="2016-01" db="EMBL/GenBank/DDBJ databases">
        <authorList>
            <person name="Mcilroy J.S."/>
            <person name="Karst M S."/>
            <person name="Albertsen M."/>
        </authorList>
    </citation>
    <scope>NUCLEOTIDE SEQUENCE</scope>
    <source>
        <strain evidence="1">Cfx-K</strain>
    </source>
</reference>
<proteinExistence type="predicted"/>
<sequence length="100" mass="11991">MTSFTITEILDDLRAADETTRRFERRYWLSSADFYELYQQGLLDDGEHTEDFAMWAAYHEIKQDRELTLQQLSDERKKRLRRQYRGGSIQIDPREPAVSD</sequence>
<organism evidence="1 2">
    <name type="scientific">Candidatus Promineifilum breve</name>
    <dbReference type="NCBI Taxonomy" id="1806508"/>
    <lineage>
        <taxon>Bacteria</taxon>
        <taxon>Bacillati</taxon>
        <taxon>Chloroflexota</taxon>
        <taxon>Ardenticatenia</taxon>
        <taxon>Candidatus Promineifilales</taxon>
        <taxon>Candidatus Promineifilaceae</taxon>
        <taxon>Candidatus Promineifilum</taxon>
    </lineage>
</organism>
<evidence type="ECO:0000313" key="2">
    <source>
        <dbReference type="Proteomes" id="UP000215027"/>
    </source>
</evidence>
<dbReference type="KEGG" id="pbf:CFX0092_B0162"/>
<keyword evidence="2" id="KW-1185">Reference proteome</keyword>